<keyword evidence="3 5" id="KW-1133">Transmembrane helix</keyword>
<proteinExistence type="predicted"/>
<feature type="transmembrane region" description="Helical" evidence="5">
    <location>
        <begin position="93"/>
        <end position="116"/>
    </location>
</feature>
<dbReference type="CDD" id="cd16914">
    <property type="entry name" value="EcfT"/>
    <property type="match status" value="1"/>
</dbReference>
<dbReference type="RefSeq" id="WP_141364456.1">
    <property type="nucleotide sequence ID" value="NZ_BAAAJL010000010.1"/>
</dbReference>
<dbReference type="Proteomes" id="UP000316612">
    <property type="component" value="Unassembled WGS sequence"/>
</dbReference>
<evidence type="ECO:0000313" key="7">
    <source>
        <dbReference type="Proteomes" id="UP000316612"/>
    </source>
</evidence>
<evidence type="ECO:0000256" key="5">
    <source>
        <dbReference type="SAM" id="Phobius"/>
    </source>
</evidence>
<evidence type="ECO:0000256" key="2">
    <source>
        <dbReference type="ARBA" id="ARBA00022692"/>
    </source>
</evidence>
<dbReference type="PANTHER" id="PTHR33514:SF13">
    <property type="entry name" value="PROTEIN ABCI12, CHLOROPLASTIC"/>
    <property type="match status" value="1"/>
</dbReference>
<name>A0A4Y4DP88_GLUUR</name>
<feature type="transmembrane region" description="Helical" evidence="5">
    <location>
        <begin position="63"/>
        <end position="81"/>
    </location>
</feature>
<reference evidence="6 7" key="1">
    <citation type="submission" date="2019-06" db="EMBL/GenBank/DDBJ databases">
        <title>Whole genome shotgun sequence of Glutamicibacter uratoxydans NBRC 15515.</title>
        <authorList>
            <person name="Hosoyama A."/>
            <person name="Uohara A."/>
            <person name="Ohji S."/>
            <person name="Ichikawa N."/>
        </authorList>
    </citation>
    <scope>NUCLEOTIDE SEQUENCE [LARGE SCALE GENOMIC DNA]</scope>
    <source>
        <strain evidence="6 7">NBRC 15515</strain>
    </source>
</reference>
<protein>
    <submittedName>
        <fullName evidence="6">Cobalt ABC transporter</fullName>
    </submittedName>
</protein>
<dbReference type="EMBL" id="BJNY01000010">
    <property type="protein sequence ID" value="GED06417.1"/>
    <property type="molecule type" value="Genomic_DNA"/>
</dbReference>
<dbReference type="PANTHER" id="PTHR33514">
    <property type="entry name" value="PROTEIN ABCI12, CHLOROPLASTIC"/>
    <property type="match status" value="1"/>
</dbReference>
<comment type="caution">
    <text evidence="6">The sequence shown here is derived from an EMBL/GenBank/DDBJ whole genome shotgun (WGS) entry which is preliminary data.</text>
</comment>
<evidence type="ECO:0000256" key="1">
    <source>
        <dbReference type="ARBA" id="ARBA00004141"/>
    </source>
</evidence>
<evidence type="ECO:0000256" key="4">
    <source>
        <dbReference type="ARBA" id="ARBA00023136"/>
    </source>
</evidence>
<evidence type="ECO:0000313" key="6">
    <source>
        <dbReference type="EMBL" id="GED06417.1"/>
    </source>
</evidence>
<sequence length="202" mass="21801">MIAAKNTSWLSRVPASWKFGSLLVISIALYLISSWPVLLVLLAASIAILATARVRLSQLRGPLTALSIILAIVFIALGLQTSWLNAAVSVTRLFTLCLLAYSVSLTTSFNAMLDLFQRVASPLRHLGANPAQIALALSMAIRFIPELRRVYSEVREAQHARGLGNNPLAVSVPLVIRALRIADETAEALDARGYDSSSVHGK</sequence>
<accession>A0A4Y4DP88</accession>
<dbReference type="Pfam" id="PF02361">
    <property type="entry name" value="CbiQ"/>
    <property type="match status" value="1"/>
</dbReference>
<keyword evidence="4 5" id="KW-0472">Membrane</keyword>
<keyword evidence="2 5" id="KW-0812">Transmembrane</keyword>
<gene>
    <name evidence="6" type="ORF">AUR04nite_19490</name>
</gene>
<keyword evidence="7" id="KW-1185">Reference proteome</keyword>
<dbReference type="AlphaFoldDB" id="A0A4Y4DP88"/>
<dbReference type="InterPro" id="IPR003339">
    <property type="entry name" value="ABC/ECF_trnsptr_transmembrane"/>
</dbReference>
<comment type="subcellular location">
    <subcellularLocation>
        <location evidence="1">Membrane</location>
        <topology evidence="1">Multi-pass membrane protein</topology>
    </subcellularLocation>
</comment>
<feature type="transmembrane region" description="Helical" evidence="5">
    <location>
        <begin position="20"/>
        <end position="51"/>
    </location>
</feature>
<organism evidence="6 7">
    <name type="scientific">Glutamicibacter uratoxydans</name>
    <name type="common">Arthrobacter uratoxydans</name>
    <dbReference type="NCBI Taxonomy" id="43667"/>
    <lineage>
        <taxon>Bacteria</taxon>
        <taxon>Bacillati</taxon>
        <taxon>Actinomycetota</taxon>
        <taxon>Actinomycetes</taxon>
        <taxon>Micrococcales</taxon>
        <taxon>Micrococcaceae</taxon>
        <taxon>Glutamicibacter</taxon>
    </lineage>
</organism>
<dbReference type="GO" id="GO:0005886">
    <property type="term" value="C:plasma membrane"/>
    <property type="evidence" value="ECO:0007669"/>
    <property type="project" value="UniProtKB-ARBA"/>
</dbReference>
<dbReference type="OrthoDB" id="509049at2"/>
<evidence type="ECO:0000256" key="3">
    <source>
        <dbReference type="ARBA" id="ARBA00022989"/>
    </source>
</evidence>